<feature type="region of interest" description="Disordered" evidence="1">
    <location>
        <begin position="1"/>
        <end position="27"/>
    </location>
</feature>
<sequence length="174" mass="19150">MTPVTDELPPAAAGLPPVRRGPRPLPDRVPELAHLALGELRAMRTELGDEEGRVSYWRRLVQARADVLRQSRDLPVARLQEVLSSQQVVPGRTAFLTADGSSLLPPLPGLEAVWSAVDPEDEGARSALLATLVEMDEQLSAYRRRLHERIDLATRDLVARYAADPRLCLVALPV</sequence>
<comment type="caution">
    <text evidence="3">The sequence shown here is derived from an EMBL/GenBank/DDBJ whole genome shotgun (WGS) entry which is preliminary data.</text>
</comment>
<evidence type="ECO:0000313" key="4">
    <source>
        <dbReference type="Proteomes" id="UP000293638"/>
    </source>
</evidence>
<evidence type="ECO:0000259" key="2">
    <source>
        <dbReference type="Pfam" id="PF22802"/>
    </source>
</evidence>
<name>A0A4Q7NX61_9ACTN</name>
<dbReference type="Proteomes" id="UP000293638">
    <property type="component" value="Unassembled WGS sequence"/>
</dbReference>
<feature type="compositionally biased region" description="Low complexity" evidence="1">
    <location>
        <begin position="8"/>
        <end position="18"/>
    </location>
</feature>
<dbReference type="AlphaFoldDB" id="A0A4Q7NX61"/>
<dbReference type="Pfam" id="PF22802">
    <property type="entry name" value="RsiG"/>
    <property type="match status" value="1"/>
</dbReference>
<protein>
    <recommendedName>
        <fullName evidence="2">RsiG-like domain-containing protein</fullName>
    </recommendedName>
</protein>
<dbReference type="EMBL" id="SGXD01000001">
    <property type="protein sequence ID" value="RZS91804.1"/>
    <property type="molecule type" value="Genomic_DNA"/>
</dbReference>
<organism evidence="3 4">
    <name type="scientific">Motilibacter rhizosphaerae</name>
    <dbReference type="NCBI Taxonomy" id="598652"/>
    <lineage>
        <taxon>Bacteria</taxon>
        <taxon>Bacillati</taxon>
        <taxon>Actinomycetota</taxon>
        <taxon>Actinomycetes</taxon>
        <taxon>Motilibacterales</taxon>
        <taxon>Motilibacteraceae</taxon>
        <taxon>Motilibacter</taxon>
    </lineage>
</organism>
<dbReference type="InterPro" id="IPR055209">
    <property type="entry name" value="RsiG-like_dom"/>
</dbReference>
<accession>A0A4Q7NX61</accession>
<reference evidence="3 4" key="1">
    <citation type="submission" date="2019-02" db="EMBL/GenBank/DDBJ databases">
        <title>Genomic Encyclopedia of Type Strains, Phase IV (KMG-IV): sequencing the most valuable type-strain genomes for metagenomic binning, comparative biology and taxonomic classification.</title>
        <authorList>
            <person name="Goeker M."/>
        </authorList>
    </citation>
    <scope>NUCLEOTIDE SEQUENCE [LARGE SCALE GENOMIC DNA]</scope>
    <source>
        <strain evidence="3 4">DSM 45622</strain>
    </source>
</reference>
<feature type="domain" description="RsiG-like" evidence="2">
    <location>
        <begin position="28"/>
        <end position="70"/>
    </location>
</feature>
<evidence type="ECO:0000256" key="1">
    <source>
        <dbReference type="SAM" id="MobiDB-lite"/>
    </source>
</evidence>
<proteinExistence type="predicted"/>
<gene>
    <name evidence="3" type="ORF">EV189_1055</name>
</gene>
<keyword evidence="4" id="KW-1185">Reference proteome</keyword>
<evidence type="ECO:0000313" key="3">
    <source>
        <dbReference type="EMBL" id="RZS91804.1"/>
    </source>
</evidence>